<sequence>MVTNVKSASAKVTVEDVKKSAASAASTVKAAVASTTEATKKAVEEVKKEATAAKKTATAAKKTATKKATTAKKAATKTVKKTAAKAKKAVSTSAVIQYQGLEFSEADCLKKAQAAFKKDYKGKTLEELSIYIKPEERKIYYVANKDSVGSVDL</sequence>
<evidence type="ECO:0000313" key="3">
    <source>
        <dbReference type="Proteomes" id="UP000327030"/>
    </source>
</evidence>
<dbReference type="AlphaFoldDB" id="A0A5P6VMB4"/>
<dbReference type="KEGG" id="pxv:FXF36_00720"/>
<dbReference type="Proteomes" id="UP000327030">
    <property type="component" value="Chromosome 1"/>
</dbReference>
<gene>
    <name evidence="2" type="ORF">FXF36_00720</name>
</gene>
<organism evidence="2 3">
    <name type="scientific">Pseudobutyrivibrio xylanivorans</name>
    <dbReference type="NCBI Taxonomy" id="185007"/>
    <lineage>
        <taxon>Bacteria</taxon>
        <taxon>Bacillati</taxon>
        <taxon>Bacillota</taxon>
        <taxon>Clostridia</taxon>
        <taxon>Lachnospirales</taxon>
        <taxon>Lachnospiraceae</taxon>
        <taxon>Pseudobutyrivibrio</taxon>
    </lineage>
</organism>
<feature type="region of interest" description="Disordered" evidence="1">
    <location>
        <begin position="1"/>
        <end position="20"/>
    </location>
</feature>
<accession>A0A5P6VMB4</accession>
<name>A0A5P6VMB4_PSEXY</name>
<protein>
    <submittedName>
        <fullName evidence="2">Uncharacterized protein</fullName>
    </submittedName>
</protein>
<dbReference type="Pfam" id="PF20069">
    <property type="entry name" value="DUF6465"/>
    <property type="match status" value="1"/>
</dbReference>
<evidence type="ECO:0000313" key="2">
    <source>
        <dbReference type="EMBL" id="QFJ53498.1"/>
    </source>
</evidence>
<proteinExistence type="predicted"/>
<dbReference type="OrthoDB" id="1711086at2"/>
<dbReference type="RefSeq" id="WP_151622002.1">
    <property type="nucleotide sequence ID" value="NZ_CP043028.1"/>
</dbReference>
<dbReference type="InterPro" id="IPR046313">
    <property type="entry name" value="DUF6465"/>
</dbReference>
<reference evidence="3" key="1">
    <citation type="submission" date="2019-08" db="EMBL/GenBank/DDBJ databases">
        <title>Complete Genome Sequence of the Polysaccharide-Degrading Rumen Bacterium Pseudobutyrivibrio xylanivorans MA3014.</title>
        <authorList>
            <person name="Palevich N."/>
            <person name="Maclean P.H."/>
            <person name="Kelly W.J."/>
            <person name="Leahy S.C."/>
            <person name="Rakonjac J."/>
            <person name="Attwood G.T."/>
        </authorList>
    </citation>
    <scope>NUCLEOTIDE SEQUENCE [LARGE SCALE GENOMIC DNA]</scope>
    <source>
        <strain evidence="3">MA3014</strain>
    </source>
</reference>
<dbReference type="EMBL" id="CP043028">
    <property type="protein sequence ID" value="QFJ53498.1"/>
    <property type="molecule type" value="Genomic_DNA"/>
</dbReference>
<evidence type="ECO:0000256" key="1">
    <source>
        <dbReference type="SAM" id="MobiDB-lite"/>
    </source>
</evidence>